<keyword evidence="12" id="KW-0812">Transmembrane</keyword>
<evidence type="ECO:0000256" key="6">
    <source>
        <dbReference type="ARBA" id="ARBA00022801"/>
    </source>
</evidence>
<dbReference type="Pfam" id="PF03663">
    <property type="entry name" value="Glyco_hydro_76"/>
    <property type="match status" value="1"/>
</dbReference>
<feature type="region of interest" description="Disordered" evidence="11">
    <location>
        <begin position="405"/>
        <end position="446"/>
    </location>
</feature>
<evidence type="ECO:0000256" key="2">
    <source>
        <dbReference type="ARBA" id="ARBA00004308"/>
    </source>
</evidence>
<keyword evidence="5" id="KW-0732">Signal</keyword>
<evidence type="ECO:0000256" key="7">
    <source>
        <dbReference type="ARBA" id="ARBA00023136"/>
    </source>
</evidence>
<name>A0AAE0M319_9PEZI</name>
<evidence type="ECO:0000256" key="4">
    <source>
        <dbReference type="ARBA" id="ARBA00012350"/>
    </source>
</evidence>
<keyword evidence="9 10" id="KW-0326">Glycosidase</keyword>
<dbReference type="InterPro" id="IPR014480">
    <property type="entry name" value="Mannan-1_6-alpha_mannosidase"/>
</dbReference>
<evidence type="ECO:0000256" key="5">
    <source>
        <dbReference type="ARBA" id="ARBA00022729"/>
    </source>
</evidence>
<keyword evidence="12" id="KW-1133">Transmembrane helix</keyword>
<evidence type="ECO:0000256" key="11">
    <source>
        <dbReference type="SAM" id="MobiDB-lite"/>
    </source>
</evidence>
<dbReference type="PANTHER" id="PTHR12145">
    <property type="entry name" value="MANNAN ENDO-1,6-ALPHA-MANNOSIDASE DCW1"/>
    <property type="match status" value="1"/>
</dbReference>
<dbReference type="EMBL" id="JAUEPO010000007">
    <property type="protein sequence ID" value="KAK3317491.1"/>
    <property type="molecule type" value="Genomic_DNA"/>
</dbReference>
<feature type="compositionally biased region" description="Low complexity" evidence="11">
    <location>
        <begin position="435"/>
        <end position="446"/>
    </location>
</feature>
<evidence type="ECO:0000256" key="3">
    <source>
        <dbReference type="ARBA" id="ARBA00009699"/>
    </source>
</evidence>
<dbReference type="AlphaFoldDB" id="A0AAE0M319"/>
<dbReference type="GO" id="GO:0016052">
    <property type="term" value="P:carbohydrate catabolic process"/>
    <property type="evidence" value="ECO:0007669"/>
    <property type="project" value="InterPro"/>
</dbReference>
<dbReference type="SUPFAM" id="SSF48208">
    <property type="entry name" value="Six-hairpin glycosidases"/>
    <property type="match status" value="1"/>
</dbReference>
<keyword evidence="7 12" id="KW-0472">Membrane</keyword>
<evidence type="ECO:0000313" key="14">
    <source>
        <dbReference type="Proteomes" id="UP001286456"/>
    </source>
</evidence>
<evidence type="ECO:0000256" key="8">
    <source>
        <dbReference type="ARBA" id="ARBA00023180"/>
    </source>
</evidence>
<dbReference type="EC" id="3.2.1.101" evidence="4 10"/>
<feature type="transmembrane region" description="Helical" evidence="12">
    <location>
        <begin position="448"/>
        <end position="471"/>
    </location>
</feature>
<comment type="similarity">
    <text evidence="3 10">Belongs to the glycosyl hydrolase 76 family.</text>
</comment>
<comment type="catalytic activity">
    <reaction evidence="1 10">
        <text>Random hydrolysis of (1-&gt;6)-alpha-D-mannosidic linkages in unbranched (1-&gt;6)-mannans.</text>
        <dbReference type="EC" id="3.2.1.101"/>
    </reaction>
</comment>
<accession>A0AAE0M319</accession>
<evidence type="ECO:0000256" key="10">
    <source>
        <dbReference type="PIRNR" id="PIRNR016302"/>
    </source>
</evidence>
<feature type="compositionally biased region" description="Low complexity" evidence="11">
    <location>
        <begin position="419"/>
        <end position="428"/>
    </location>
</feature>
<dbReference type="GO" id="GO:0012505">
    <property type="term" value="C:endomembrane system"/>
    <property type="evidence" value="ECO:0007669"/>
    <property type="project" value="UniProtKB-SubCell"/>
</dbReference>
<dbReference type="InterPro" id="IPR005198">
    <property type="entry name" value="Glyco_hydro_76"/>
</dbReference>
<reference evidence="13" key="2">
    <citation type="submission" date="2023-06" db="EMBL/GenBank/DDBJ databases">
        <authorList>
            <consortium name="Lawrence Berkeley National Laboratory"/>
            <person name="Haridas S."/>
            <person name="Hensen N."/>
            <person name="Bonometti L."/>
            <person name="Westerberg I."/>
            <person name="Brannstrom I.O."/>
            <person name="Guillou S."/>
            <person name="Cros-Aarteil S."/>
            <person name="Calhoun S."/>
            <person name="Kuo A."/>
            <person name="Mondo S."/>
            <person name="Pangilinan J."/>
            <person name="Riley R."/>
            <person name="Labutti K."/>
            <person name="Andreopoulos B."/>
            <person name="Lipzen A."/>
            <person name="Chen C."/>
            <person name="Yanf M."/>
            <person name="Daum C."/>
            <person name="Ng V."/>
            <person name="Clum A."/>
            <person name="Steindorff A."/>
            <person name="Ohm R."/>
            <person name="Martin F."/>
            <person name="Silar P."/>
            <person name="Natvig D."/>
            <person name="Lalanne C."/>
            <person name="Gautier V."/>
            <person name="Ament-Velasquez S.L."/>
            <person name="Kruys A."/>
            <person name="Hutchinson M.I."/>
            <person name="Powell A.J."/>
            <person name="Barry K."/>
            <person name="Miller A.N."/>
            <person name="Grigoriev I.V."/>
            <person name="Debuchy R."/>
            <person name="Gladieux P."/>
            <person name="Thoren M.H."/>
            <person name="Johannesson H."/>
        </authorList>
    </citation>
    <scope>NUCLEOTIDE SEQUENCE</scope>
    <source>
        <strain evidence="13">SMH4131-1</strain>
    </source>
</reference>
<dbReference type="GO" id="GO:0009272">
    <property type="term" value="P:fungal-type cell wall biogenesis"/>
    <property type="evidence" value="ECO:0007669"/>
    <property type="project" value="TreeGrafter"/>
</dbReference>
<protein>
    <recommendedName>
        <fullName evidence="4 10">Mannan endo-1,6-alpha-mannosidase</fullName>
        <ecNumber evidence="4 10">3.2.1.101</ecNumber>
    </recommendedName>
</protein>
<keyword evidence="8" id="KW-0325">Glycoprotein</keyword>
<evidence type="ECO:0000313" key="13">
    <source>
        <dbReference type="EMBL" id="KAK3317491.1"/>
    </source>
</evidence>
<comment type="caution">
    <text evidence="13">The sequence shown here is derived from an EMBL/GenBank/DDBJ whole genome shotgun (WGS) entry which is preliminary data.</text>
</comment>
<gene>
    <name evidence="13" type="ORF">B0T19DRAFT_363057</name>
</gene>
<keyword evidence="6 10" id="KW-0378">Hydrolase</keyword>
<evidence type="ECO:0000256" key="1">
    <source>
        <dbReference type="ARBA" id="ARBA00001452"/>
    </source>
</evidence>
<dbReference type="Proteomes" id="UP001286456">
    <property type="component" value="Unassembled WGS sequence"/>
</dbReference>
<sequence length="472" mass="49779">MALGISVLPTVNAEYDISTRQAAIDSSRTLAFDLMSIYKGNQSGEIPGLLPGPPSSRTTDGEYWWWQGGALMGTMVDYYHYTGDDSYNKAITEGLLWQVGPNNDYMPPNETAQLSNDDQCQWALSAMLAAENGFPNPPKGSPQWLDLANAVYETQVWRWNQEEKSDLCHSGGLRWQVPPTNAGYDYKNSGSTGCFLNLAARLARYTGNATYAEYAEKAWDWLVAAQLVDDTTGFVFDGASTTTNCSGVNKAQFSLNAGYIIEGTAFLYNFTNGTETWKDRTNTLATAILKTFFKGEVAFEVACESKHDVCTSDMRMFKGFLHRWMAVVSQLMPTLEATFTSTLQKSAAAAVAQCTGGKSGRECGFYWSEGKFVSTGSTASSGAGEQMDVLAAVLSTLVGGAPAPATAKSATGVDGTPGSGNATATATTTGGGSSPTGTAPPSATSSSAAGYMGASGVLMSALVGLGAFAVAA</sequence>
<dbReference type="Gene3D" id="1.50.10.20">
    <property type="match status" value="1"/>
</dbReference>
<evidence type="ECO:0000256" key="12">
    <source>
        <dbReference type="SAM" id="Phobius"/>
    </source>
</evidence>
<dbReference type="PIRSF" id="PIRSF016302">
    <property type="entry name" value="Man_a_manosd"/>
    <property type="match status" value="1"/>
</dbReference>
<evidence type="ECO:0000256" key="9">
    <source>
        <dbReference type="ARBA" id="ARBA00023295"/>
    </source>
</evidence>
<dbReference type="FunFam" id="1.50.10.20:FF:000006">
    <property type="entry name" value="Mannan endo-1,6-alpha-mannosidase"/>
    <property type="match status" value="1"/>
</dbReference>
<dbReference type="PANTHER" id="PTHR12145:SF36">
    <property type="entry name" value="MANNAN ENDO-1,6-ALPHA-MANNOSIDASE DCW1"/>
    <property type="match status" value="1"/>
</dbReference>
<dbReference type="GO" id="GO:0008496">
    <property type="term" value="F:mannan endo-1,6-alpha-mannosidase activity"/>
    <property type="evidence" value="ECO:0007669"/>
    <property type="project" value="UniProtKB-UniRule"/>
</dbReference>
<proteinExistence type="inferred from homology"/>
<reference evidence="13" key="1">
    <citation type="journal article" date="2023" name="Mol. Phylogenet. Evol.">
        <title>Genome-scale phylogeny and comparative genomics of the fungal order Sordariales.</title>
        <authorList>
            <person name="Hensen N."/>
            <person name="Bonometti L."/>
            <person name="Westerberg I."/>
            <person name="Brannstrom I.O."/>
            <person name="Guillou S."/>
            <person name="Cros-Aarteil S."/>
            <person name="Calhoun S."/>
            <person name="Haridas S."/>
            <person name="Kuo A."/>
            <person name="Mondo S."/>
            <person name="Pangilinan J."/>
            <person name="Riley R."/>
            <person name="LaButti K."/>
            <person name="Andreopoulos B."/>
            <person name="Lipzen A."/>
            <person name="Chen C."/>
            <person name="Yan M."/>
            <person name="Daum C."/>
            <person name="Ng V."/>
            <person name="Clum A."/>
            <person name="Steindorff A."/>
            <person name="Ohm R.A."/>
            <person name="Martin F."/>
            <person name="Silar P."/>
            <person name="Natvig D.O."/>
            <person name="Lalanne C."/>
            <person name="Gautier V."/>
            <person name="Ament-Velasquez S.L."/>
            <person name="Kruys A."/>
            <person name="Hutchinson M.I."/>
            <person name="Powell A.J."/>
            <person name="Barry K."/>
            <person name="Miller A.N."/>
            <person name="Grigoriev I.V."/>
            <person name="Debuchy R."/>
            <person name="Gladieux P."/>
            <person name="Hiltunen Thoren M."/>
            <person name="Johannesson H."/>
        </authorList>
    </citation>
    <scope>NUCLEOTIDE SEQUENCE</scope>
    <source>
        <strain evidence="13">SMH4131-1</strain>
    </source>
</reference>
<organism evidence="13 14">
    <name type="scientific">Cercophora scortea</name>
    <dbReference type="NCBI Taxonomy" id="314031"/>
    <lineage>
        <taxon>Eukaryota</taxon>
        <taxon>Fungi</taxon>
        <taxon>Dikarya</taxon>
        <taxon>Ascomycota</taxon>
        <taxon>Pezizomycotina</taxon>
        <taxon>Sordariomycetes</taxon>
        <taxon>Sordariomycetidae</taxon>
        <taxon>Sordariales</taxon>
        <taxon>Lasiosphaeriaceae</taxon>
        <taxon>Cercophora</taxon>
    </lineage>
</organism>
<comment type="subcellular location">
    <subcellularLocation>
        <location evidence="2">Endomembrane system</location>
    </subcellularLocation>
</comment>
<dbReference type="InterPro" id="IPR008928">
    <property type="entry name" value="6-hairpin_glycosidase_sf"/>
</dbReference>
<keyword evidence="14" id="KW-1185">Reference proteome</keyword>